<organism evidence="5 6">
    <name type="scientific">Microvirga flocculans</name>
    <dbReference type="NCBI Taxonomy" id="217168"/>
    <lineage>
        <taxon>Bacteria</taxon>
        <taxon>Pseudomonadati</taxon>
        <taxon>Pseudomonadota</taxon>
        <taxon>Alphaproteobacteria</taxon>
        <taxon>Hyphomicrobiales</taxon>
        <taxon>Methylobacteriaceae</taxon>
        <taxon>Microvirga</taxon>
    </lineage>
</organism>
<dbReference type="NCBIfam" id="TIGR01352">
    <property type="entry name" value="tonB_Cterm"/>
    <property type="match status" value="1"/>
</dbReference>
<proteinExistence type="predicted"/>
<keyword evidence="6" id="KW-1185">Reference proteome</keyword>
<dbReference type="InterPro" id="IPR006260">
    <property type="entry name" value="TonB/TolA_C"/>
</dbReference>
<keyword evidence="3" id="KW-1133">Transmembrane helix</keyword>
<dbReference type="Proteomes" id="UP000519439">
    <property type="component" value="Unassembled WGS sequence"/>
</dbReference>
<comment type="subcellular location">
    <subcellularLocation>
        <location evidence="1">Membrane</location>
        <topology evidence="1">Single-pass membrane protein</topology>
    </subcellularLocation>
</comment>
<comment type="caution">
    <text evidence="5">The sequence shown here is derived from an EMBL/GenBank/DDBJ whole genome shotgun (WGS) entry which is preliminary data.</text>
</comment>
<gene>
    <name evidence="5" type="ORF">GGR34_001298</name>
</gene>
<reference evidence="5 6" key="1">
    <citation type="submission" date="2020-08" db="EMBL/GenBank/DDBJ databases">
        <title>Genomic Encyclopedia of Type Strains, Phase IV (KMG-IV): sequencing the most valuable type-strain genomes for metagenomic binning, comparative biology and taxonomic classification.</title>
        <authorList>
            <person name="Goeker M."/>
        </authorList>
    </citation>
    <scope>NUCLEOTIDE SEQUENCE [LARGE SCALE GENOMIC DNA]</scope>
    <source>
        <strain evidence="5 6">DSM 15743</strain>
    </source>
</reference>
<evidence type="ECO:0000256" key="1">
    <source>
        <dbReference type="ARBA" id="ARBA00004167"/>
    </source>
</evidence>
<dbReference type="GO" id="GO:0016020">
    <property type="term" value="C:membrane"/>
    <property type="evidence" value="ECO:0007669"/>
    <property type="project" value="UniProtKB-SubCell"/>
</dbReference>
<protein>
    <submittedName>
        <fullName evidence="5">Colicin import membrane protein</fullName>
    </submittedName>
</protein>
<evidence type="ECO:0000256" key="3">
    <source>
        <dbReference type="ARBA" id="ARBA00022989"/>
    </source>
</evidence>
<dbReference type="PROSITE" id="PS51257">
    <property type="entry name" value="PROKAR_LIPOPROTEIN"/>
    <property type="match status" value="1"/>
</dbReference>
<dbReference type="Gene3D" id="3.30.1150.10">
    <property type="match status" value="1"/>
</dbReference>
<dbReference type="RefSeq" id="WP_161634688.1">
    <property type="nucleotide sequence ID" value="NZ_JACIDC010000003.1"/>
</dbReference>
<keyword evidence="4" id="KW-0472">Membrane</keyword>
<evidence type="ECO:0000313" key="5">
    <source>
        <dbReference type="EMBL" id="MBB4039656.1"/>
    </source>
</evidence>
<dbReference type="SUPFAM" id="SSF74653">
    <property type="entry name" value="TolA/TonB C-terminal domain"/>
    <property type="match status" value="1"/>
</dbReference>
<sequence length="123" mass="13254">MKRSMFRAPVLALALGALGLGLAGCVTTADKRSDLVMIFMTQIKHCYLLPAAAIGGEGVTLEVRLNKDGSLEQSPKVLHGQADSAQAQAALNAVKRCTPFAIPQNIVSRYPQWKVMRIAFNTN</sequence>
<dbReference type="AlphaFoldDB" id="A0A7W6IEG3"/>
<name>A0A7W6IEG3_9HYPH</name>
<evidence type="ECO:0000256" key="4">
    <source>
        <dbReference type="ARBA" id="ARBA00023136"/>
    </source>
</evidence>
<accession>A0A7W6IEG3</accession>
<keyword evidence="2" id="KW-0812">Transmembrane</keyword>
<evidence type="ECO:0000256" key="2">
    <source>
        <dbReference type="ARBA" id="ARBA00022692"/>
    </source>
</evidence>
<evidence type="ECO:0000313" key="6">
    <source>
        <dbReference type="Proteomes" id="UP000519439"/>
    </source>
</evidence>
<dbReference type="EMBL" id="JACIDC010000003">
    <property type="protein sequence ID" value="MBB4039656.1"/>
    <property type="molecule type" value="Genomic_DNA"/>
</dbReference>